<accession>A0A6V7HHZ9</accession>
<dbReference type="EMBL" id="CAJDYZ010011935">
    <property type="protein sequence ID" value="CAD1480306.1"/>
    <property type="molecule type" value="Genomic_DNA"/>
</dbReference>
<dbReference type="SUPFAM" id="SSF57625">
    <property type="entry name" value="Invertebrate chitin-binding proteins"/>
    <property type="match status" value="1"/>
</dbReference>
<dbReference type="Gene3D" id="2.170.140.10">
    <property type="entry name" value="Chitin binding domain"/>
    <property type="match status" value="1"/>
</dbReference>
<feature type="compositionally biased region" description="Basic and acidic residues" evidence="1">
    <location>
        <begin position="80"/>
        <end position="97"/>
    </location>
</feature>
<evidence type="ECO:0000313" key="3">
    <source>
        <dbReference type="EMBL" id="CAD1480306.1"/>
    </source>
</evidence>
<dbReference type="OrthoDB" id="7631237at2759"/>
<keyword evidence="4" id="KW-1185">Reference proteome</keyword>
<evidence type="ECO:0000256" key="1">
    <source>
        <dbReference type="SAM" id="MobiDB-lite"/>
    </source>
</evidence>
<feature type="non-terminal residue" evidence="3">
    <location>
        <position position="158"/>
    </location>
</feature>
<feature type="region of interest" description="Disordered" evidence="1">
    <location>
        <begin position="73"/>
        <end position="97"/>
    </location>
</feature>
<dbReference type="InterPro" id="IPR002557">
    <property type="entry name" value="Chitin-bd_dom"/>
</dbReference>
<feature type="domain" description="Chitin-binding type-2" evidence="2">
    <location>
        <begin position="122"/>
        <end position="154"/>
    </location>
</feature>
<dbReference type="InterPro" id="IPR036508">
    <property type="entry name" value="Chitin-bd_dom_sf"/>
</dbReference>
<organism evidence="3 4">
    <name type="scientific">Heterotrigona itama</name>
    <dbReference type="NCBI Taxonomy" id="395501"/>
    <lineage>
        <taxon>Eukaryota</taxon>
        <taxon>Metazoa</taxon>
        <taxon>Ecdysozoa</taxon>
        <taxon>Arthropoda</taxon>
        <taxon>Hexapoda</taxon>
        <taxon>Insecta</taxon>
        <taxon>Pterygota</taxon>
        <taxon>Neoptera</taxon>
        <taxon>Endopterygota</taxon>
        <taxon>Hymenoptera</taxon>
        <taxon>Apocrita</taxon>
        <taxon>Aculeata</taxon>
        <taxon>Apoidea</taxon>
        <taxon>Anthophila</taxon>
        <taxon>Apidae</taxon>
        <taxon>Heterotrigona</taxon>
    </lineage>
</organism>
<gene>
    <name evidence="3" type="ORF">MHI_LOCUS912255</name>
</gene>
<protein>
    <recommendedName>
        <fullName evidence="2">Chitin-binding type-2 domain-containing protein</fullName>
    </recommendedName>
</protein>
<proteinExistence type="predicted"/>
<name>A0A6V7HHZ9_9HYME</name>
<sequence length="158" mass="17986">MKILKRFLDFVSDVVFEFPGIQVRAQDEEGADGIDANAEELCQDRPGDEYFRLNVEGDCRDVVRLEKGTKSVKLESQMRQSERDRGDQVGDRTMSDRSGIRYRASDVRLEDKREELRPAGECTKSGLKQITCPSGLAFDLDKQTCDWKGKVTNCDKLE</sequence>
<evidence type="ECO:0000313" key="4">
    <source>
        <dbReference type="Proteomes" id="UP000752696"/>
    </source>
</evidence>
<reference evidence="3" key="1">
    <citation type="submission" date="2020-07" db="EMBL/GenBank/DDBJ databases">
        <authorList>
            <person name="Nazaruddin N."/>
        </authorList>
    </citation>
    <scope>NUCLEOTIDE SEQUENCE</scope>
</reference>
<dbReference type="GO" id="GO:0005576">
    <property type="term" value="C:extracellular region"/>
    <property type="evidence" value="ECO:0007669"/>
    <property type="project" value="InterPro"/>
</dbReference>
<dbReference type="AlphaFoldDB" id="A0A6V7HHZ9"/>
<dbReference type="Proteomes" id="UP000752696">
    <property type="component" value="Unassembled WGS sequence"/>
</dbReference>
<comment type="caution">
    <text evidence="3">The sequence shown here is derived from an EMBL/GenBank/DDBJ whole genome shotgun (WGS) entry which is preliminary data.</text>
</comment>
<evidence type="ECO:0000259" key="2">
    <source>
        <dbReference type="Pfam" id="PF01607"/>
    </source>
</evidence>
<dbReference type="GO" id="GO:0008061">
    <property type="term" value="F:chitin binding"/>
    <property type="evidence" value="ECO:0007669"/>
    <property type="project" value="InterPro"/>
</dbReference>
<dbReference type="Pfam" id="PF01607">
    <property type="entry name" value="CBM_14"/>
    <property type="match status" value="1"/>
</dbReference>